<feature type="transmembrane region" description="Helical" evidence="5">
    <location>
        <begin position="626"/>
        <end position="649"/>
    </location>
</feature>
<feature type="transmembrane region" description="Helical" evidence="5">
    <location>
        <begin position="411"/>
        <end position="432"/>
    </location>
</feature>
<keyword evidence="4 5" id="KW-0472">Membrane</keyword>
<name>A0A7R9PK06_TIMGE</name>
<dbReference type="PANTHER" id="PTHR24064">
    <property type="entry name" value="SOLUTE CARRIER FAMILY 22 MEMBER"/>
    <property type="match status" value="1"/>
</dbReference>
<dbReference type="GO" id="GO:0022857">
    <property type="term" value="F:transmembrane transporter activity"/>
    <property type="evidence" value="ECO:0007669"/>
    <property type="project" value="InterPro"/>
</dbReference>
<dbReference type="SUPFAM" id="SSF103473">
    <property type="entry name" value="MFS general substrate transporter"/>
    <property type="match status" value="1"/>
</dbReference>
<evidence type="ECO:0000256" key="1">
    <source>
        <dbReference type="ARBA" id="ARBA00004141"/>
    </source>
</evidence>
<dbReference type="AlphaFoldDB" id="A0A7R9PK06"/>
<reference evidence="6" key="1">
    <citation type="submission" date="2020-11" db="EMBL/GenBank/DDBJ databases">
        <authorList>
            <person name="Tran Van P."/>
        </authorList>
    </citation>
    <scope>NUCLEOTIDE SEQUENCE</scope>
</reference>
<organism evidence="6">
    <name type="scientific">Timema genevievae</name>
    <name type="common">Walking stick</name>
    <dbReference type="NCBI Taxonomy" id="629358"/>
    <lineage>
        <taxon>Eukaryota</taxon>
        <taxon>Metazoa</taxon>
        <taxon>Ecdysozoa</taxon>
        <taxon>Arthropoda</taxon>
        <taxon>Hexapoda</taxon>
        <taxon>Insecta</taxon>
        <taxon>Pterygota</taxon>
        <taxon>Neoptera</taxon>
        <taxon>Polyneoptera</taxon>
        <taxon>Phasmatodea</taxon>
        <taxon>Timematodea</taxon>
        <taxon>Timematoidea</taxon>
        <taxon>Timematidae</taxon>
        <taxon>Timema</taxon>
    </lineage>
</organism>
<feature type="transmembrane region" description="Helical" evidence="5">
    <location>
        <begin position="161"/>
        <end position="179"/>
    </location>
</feature>
<keyword evidence="2 5" id="KW-0812">Transmembrane</keyword>
<keyword evidence="3 5" id="KW-1133">Transmembrane helix</keyword>
<feature type="transmembrane region" description="Helical" evidence="5">
    <location>
        <begin position="350"/>
        <end position="370"/>
    </location>
</feature>
<feature type="transmembrane region" description="Helical" evidence="5">
    <location>
        <begin position="272"/>
        <end position="290"/>
    </location>
</feature>
<feature type="transmembrane region" description="Helical" evidence="5">
    <location>
        <begin position="554"/>
        <end position="579"/>
    </location>
</feature>
<protein>
    <submittedName>
        <fullName evidence="6">Uncharacterized protein</fullName>
    </submittedName>
</protein>
<sequence length="732" mass="80573">MSAIITGTPLLAAVVPQMDAVEGALGAWGRWQLRVCLLVALVKVPSAWHMAGILFTAPAPKSGRYWCARPPQFSHWTGQDWLNYSHPPHPTNTEQRDPCNVYEAGYEMLTRDWEARDLAGNGSTIACREFEYLPTHGMTHTVVTQWHLVCERQVLVVVSQFLYLLGILVGGFVCWRLLFRYSPKTIMISAMVVQVLAGVGVAYAPHFEIQVTLRFITAAACAHMFTCGYVICTDITGGWWKQATGACYEHMWSLGVITLPILTSLFTDWRNLQLAISLPTLLLLVAFWWIPDSPRWLLSHGREEEAVLILEEGAASNGRAIPSVAALPAPAKRKSPDELRWIELFSRQEFRWSMCALHLAFAATTVTYYGSLLNVKNLGDNLLINFGIAGFAEMVGTTLGLVLILWCSWRWLALGLILVTGGGLCLLCWLLPPEAPVFVSLHSPRICISAQPLYLYLCTAPVSVSLHSPCICIPAQSLYMYPCTAPVYVSLHSPCICIPAQSLYMYLCTAPVPVSLHSPFTCIYAQPLYLYLCTAPVSVSLYSPCICIPAQSLYMYLCTAPVSVSLYSPCICIPAQSLYMYICTAPWNQDGVMLALGMMGRVAIACSLTMLQVGSPELMPPELRRLGSVSCVTFGRIILLSAIFIVSLANYGKNVSLSMFGGITVIGGLATLYLGFPKNDSLSAQFKRNLQCVWSVENLEKTNNNISSPNKPGTDEIVERYTSIPGDGNLIV</sequence>
<feature type="transmembrane region" description="Helical" evidence="5">
    <location>
        <begin position="528"/>
        <end position="547"/>
    </location>
</feature>
<feature type="transmembrane region" description="Helical" evidence="5">
    <location>
        <begin position="243"/>
        <end position="266"/>
    </location>
</feature>
<comment type="subcellular location">
    <subcellularLocation>
        <location evidence="1">Membrane</location>
        <topology evidence="1">Multi-pass membrane protein</topology>
    </subcellularLocation>
</comment>
<dbReference type="GO" id="GO:0016020">
    <property type="term" value="C:membrane"/>
    <property type="evidence" value="ECO:0007669"/>
    <property type="project" value="UniProtKB-SubCell"/>
</dbReference>
<feature type="transmembrane region" description="Helical" evidence="5">
    <location>
        <begin position="186"/>
        <end position="205"/>
    </location>
</feature>
<evidence type="ECO:0000313" key="6">
    <source>
        <dbReference type="EMBL" id="CAD7590035.1"/>
    </source>
</evidence>
<feature type="transmembrane region" description="Helical" evidence="5">
    <location>
        <begin position="382"/>
        <end position="404"/>
    </location>
</feature>
<feature type="transmembrane region" description="Helical" evidence="5">
    <location>
        <begin position="655"/>
        <end position="676"/>
    </location>
</feature>
<feature type="transmembrane region" description="Helical" evidence="5">
    <location>
        <begin position="211"/>
        <end position="231"/>
    </location>
</feature>
<dbReference type="InterPro" id="IPR036259">
    <property type="entry name" value="MFS_trans_sf"/>
</dbReference>
<evidence type="ECO:0000256" key="2">
    <source>
        <dbReference type="ARBA" id="ARBA00022692"/>
    </source>
</evidence>
<gene>
    <name evidence="6" type="ORF">TGEB3V08_LOCUS3919</name>
</gene>
<feature type="transmembrane region" description="Helical" evidence="5">
    <location>
        <begin position="591"/>
        <end position="614"/>
    </location>
</feature>
<dbReference type="EMBL" id="OE840302">
    <property type="protein sequence ID" value="CAD7590035.1"/>
    <property type="molecule type" value="Genomic_DNA"/>
</dbReference>
<proteinExistence type="predicted"/>
<dbReference type="Pfam" id="PF00083">
    <property type="entry name" value="Sugar_tr"/>
    <property type="match status" value="1"/>
</dbReference>
<evidence type="ECO:0000256" key="3">
    <source>
        <dbReference type="ARBA" id="ARBA00022989"/>
    </source>
</evidence>
<evidence type="ECO:0000256" key="4">
    <source>
        <dbReference type="ARBA" id="ARBA00023136"/>
    </source>
</evidence>
<dbReference type="InterPro" id="IPR005828">
    <property type="entry name" value="MFS_sugar_transport-like"/>
</dbReference>
<accession>A0A7R9PK06</accession>
<evidence type="ECO:0000256" key="5">
    <source>
        <dbReference type="SAM" id="Phobius"/>
    </source>
</evidence>
<dbReference type="Gene3D" id="1.20.1250.20">
    <property type="entry name" value="MFS general substrate transporter like domains"/>
    <property type="match status" value="1"/>
</dbReference>